<dbReference type="PANTHER" id="PTHR48098:SF6">
    <property type="entry name" value="FERRI-BACILLIBACTIN ESTERASE BESA"/>
    <property type="match status" value="1"/>
</dbReference>
<evidence type="ECO:0000313" key="1">
    <source>
        <dbReference type="EMBL" id="RCR68896.1"/>
    </source>
</evidence>
<dbReference type="Gene3D" id="3.40.50.1820">
    <property type="entry name" value="alpha/beta hydrolase"/>
    <property type="match status" value="1"/>
</dbReference>
<dbReference type="PANTHER" id="PTHR48098">
    <property type="entry name" value="ENTEROCHELIN ESTERASE-RELATED"/>
    <property type="match status" value="1"/>
</dbReference>
<proteinExistence type="predicted"/>
<dbReference type="EMBL" id="QOWE01000010">
    <property type="protein sequence ID" value="RCR68896.1"/>
    <property type="molecule type" value="Genomic_DNA"/>
</dbReference>
<name>A0A368JPH5_9BACT</name>
<dbReference type="OrthoDB" id="9784036at2"/>
<dbReference type="Proteomes" id="UP000253383">
    <property type="component" value="Unassembled WGS sequence"/>
</dbReference>
<organism evidence="1 2">
    <name type="scientific">Larkinella punicea</name>
    <dbReference type="NCBI Taxonomy" id="2315727"/>
    <lineage>
        <taxon>Bacteria</taxon>
        <taxon>Pseudomonadati</taxon>
        <taxon>Bacteroidota</taxon>
        <taxon>Cytophagia</taxon>
        <taxon>Cytophagales</taxon>
        <taxon>Spirosomataceae</taxon>
        <taxon>Larkinella</taxon>
    </lineage>
</organism>
<dbReference type="RefSeq" id="WP_114406535.1">
    <property type="nucleotide sequence ID" value="NZ_QOWE01000010.1"/>
</dbReference>
<dbReference type="Pfam" id="PF00756">
    <property type="entry name" value="Esterase"/>
    <property type="match status" value="1"/>
</dbReference>
<dbReference type="InterPro" id="IPR000801">
    <property type="entry name" value="Esterase-like"/>
</dbReference>
<protein>
    <submittedName>
        <fullName evidence="1">Esterase family protein</fullName>
    </submittedName>
</protein>
<dbReference type="InterPro" id="IPR029058">
    <property type="entry name" value="AB_hydrolase_fold"/>
</dbReference>
<comment type="caution">
    <text evidence="1">The sequence shown here is derived from an EMBL/GenBank/DDBJ whole genome shotgun (WGS) entry which is preliminary data.</text>
</comment>
<evidence type="ECO:0000313" key="2">
    <source>
        <dbReference type="Proteomes" id="UP000253383"/>
    </source>
</evidence>
<dbReference type="InterPro" id="IPR050583">
    <property type="entry name" value="Mycobacterial_A85_antigen"/>
</dbReference>
<dbReference type="SUPFAM" id="SSF53474">
    <property type="entry name" value="alpha/beta-Hydrolases"/>
    <property type="match status" value="1"/>
</dbReference>
<accession>A0A368JPH5</accession>
<reference evidence="1 2" key="1">
    <citation type="submission" date="2018-07" db="EMBL/GenBank/DDBJ databases">
        <title>Genome analysis of Larkinella rosea.</title>
        <authorList>
            <person name="Zhou Z."/>
            <person name="Wang G."/>
        </authorList>
    </citation>
    <scope>NUCLEOTIDE SEQUENCE [LARGE SCALE GENOMIC DNA]</scope>
    <source>
        <strain evidence="2">zzj9</strain>
    </source>
</reference>
<sequence length="290" mass="32871">MSRIGEITSFADGVTSHVDTGLVSVYLNRSVRLDVVLPKEYAGSDESFPVLYLNDGQDLERLRMITVLNSLYHQKAIQPFILVAIHCGDRIQEYGVAAKADYLHRGAKAGLYADFVVHELLPYVRKQYRVSTDPEQSVFAGFSLGGLSAFDLVWHRPELFRKAGVFSGSFWWRQRGLNDGYSDDSDRIMHAQVRKTEPPVGSAFWFQTGTLDETDDRDHDGIIDSIADTLDLIAEVERRGFRWGRDVQYVEVKDGRHDPETWGQVMPQFLTWAFARTLARLPLNPLKGTS</sequence>
<gene>
    <name evidence="1" type="ORF">DUE52_13445</name>
</gene>
<dbReference type="AlphaFoldDB" id="A0A368JPH5"/>
<keyword evidence="2" id="KW-1185">Reference proteome</keyword>